<sequence length="78" mass="8726">CGVLTVLSAVAMRDIVILVVMLKTNAGAVAKRGKKIVTGEEMKGRDRSMANEGQEDGGFLRWRRLSRLERNRVRKEVV</sequence>
<dbReference type="AlphaFoldDB" id="A0A392SZI0"/>
<evidence type="ECO:0000313" key="3">
    <source>
        <dbReference type="Proteomes" id="UP000265520"/>
    </source>
</evidence>
<evidence type="ECO:0000313" key="2">
    <source>
        <dbReference type="EMBL" id="MCI53902.1"/>
    </source>
</evidence>
<feature type="non-terminal residue" evidence="2">
    <location>
        <position position="1"/>
    </location>
</feature>
<keyword evidence="3" id="KW-1185">Reference proteome</keyword>
<organism evidence="2 3">
    <name type="scientific">Trifolium medium</name>
    <dbReference type="NCBI Taxonomy" id="97028"/>
    <lineage>
        <taxon>Eukaryota</taxon>
        <taxon>Viridiplantae</taxon>
        <taxon>Streptophyta</taxon>
        <taxon>Embryophyta</taxon>
        <taxon>Tracheophyta</taxon>
        <taxon>Spermatophyta</taxon>
        <taxon>Magnoliopsida</taxon>
        <taxon>eudicotyledons</taxon>
        <taxon>Gunneridae</taxon>
        <taxon>Pentapetalae</taxon>
        <taxon>rosids</taxon>
        <taxon>fabids</taxon>
        <taxon>Fabales</taxon>
        <taxon>Fabaceae</taxon>
        <taxon>Papilionoideae</taxon>
        <taxon>50 kb inversion clade</taxon>
        <taxon>NPAAA clade</taxon>
        <taxon>Hologalegina</taxon>
        <taxon>IRL clade</taxon>
        <taxon>Trifolieae</taxon>
        <taxon>Trifolium</taxon>
    </lineage>
</organism>
<keyword evidence="1" id="KW-0732">Signal</keyword>
<reference evidence="2 3" key="1">
    <citation type="journal article" date="2018" name="Front. Plant Sci.">
        <title>Red Clover (Trifolium pratense) and Zigzag Clover (T. medium) - A Picture of Genomic Similarities and Differences.</title>
        <authorList>
            <person name="Dluhosova J."/>
            <person name="Istvanek J."/>
            <person name="Nedelnik J."/>
            <person name="Repkova J."/>
        </authorList>
    </citation>
    <scope>NUCLEOTIDE SEQUENCE [LARGE SCALE GENOMIC DNA]</scope>
    <source>
        <strain evidence="3">cv. 10/8</strain>
        <tissue evidence="2">Leaf</tissue>
    </source>
</reference>
<feature type="chain" id="PRO_5017320533" evidence="1">
    <location>
        <begin position="31"/>
        <end position="78"/>
    </location>
</feature>
<evidence type="ECO:0000256" key="1">
    <source>
        <dbReference type="SAM" id="SignalP"/>
    </source>
</evidence>
<proteinExistence type="predicted"/>
<name>A0A392SZI0_9FABA</name>
<dbReference type="Proteomes" id="UP000265520">
    <property type="component" value="Unassembled WGS sequence"/>
</dbReference>
<protein>
    <submittedName>
        <fullName evidence="2">Uncharacterized protein</fullName>
    </submittedName>
</protein>
<feature type="signal peptide" evidence="1">
    <location>
        <begin position="1"/>
        <end position="30"/>
    </location>
</feature>
<comment type="caution">
    <text evidence="2">The sequence shown here is derived from an EMBL/GenBank/DDBJ whole genome shotgun (WGS) entry which is preliminary data.</text>
</comment>
<dbReference type="EMBL" id="LXQA010470790">
    <property type="protein sequence ID" value="MCI53902.1"/>
    <property type="molecule type" value="Genomic_DNA"/>
</dbReference>
<accession>A0A392SZI0</accession>